<dbReference type="PANTHER" id="PTHR46561:SF11">
    <property type="entry name" value="SERPENTINE RECEPTOR CLASS ALPHA_BETA-14"/>
    <property type="match status" value="1"/>
</dbReference>
<feature type="transmembrane region" description="Helical" evidence="1">
    <location>
        <begin position="196"/>
        <end position="218"/>
    </location>
</feature>
<reference evidence="3" key="1">
    <citation type="submission" date="2022-11" db="UniProtKB">
        <authorList>
            <consortium name="WormBaseParasite"/>
        </authorList>
    </citation>
    <scope>IDENTIFICATION</scope>
</reference>
<keyword evidence="1" id="KW-0472">Membrane</keyword>
<dbReference type="InterPro" id="IPR053286">
    <property type="entry name" value="Nematode_rcpt-like_srab"/>
</dbReference>
<name>A0A915KUR9_ROMCU</name>
<accession>A0A915KUR9</accession>
<dbReference type="Proteomes" id="UP000887565">
    <property type="component" value="Unplaced"/>
</dbReference>
<feature type="transmembrane region" description="Helical" evidence="1">
    <location>
        <begin position="31"/>
        <end position="52"/>
    </location>
</feature>
<evidence type="ECO:0000313" key="3">
    <source>
        <dbReference type="WBParaSite" id="nRc.2.0.1.t41882-RA"/>
    </source>
</evidence>
<evidence type="ECO:0000313" key="2">
    <source>
        <dbReference type="Proteomes" id="UP000887565"/>
    </source>
</evidence>
<sequence length="361" mass="41091">MNDNHNRSDYPSICRSLKVELQSALWPYQQAFLLFLCPISLSANLAAIYYLIRNGLFNKNFKLLLGSLNFSNSMLSGATFAYSARILHSYVSDPCGLIVLNLDCTKTYLPIGIPLMAMPLVLVALSIERLSASVFYKQYGGLKGMAFPAFLFALASIVLLFQILTLFENSGVSSTTAQFLKICHDMILPNTYIQSLRFFTVVSQQLIALVIFIFVYIWDKKYYALTLNQACNRLKIRYQLMFNIQINKAMLPSTLVCLPCFLIANLCIIATSSADMPDNQKTVYSNFFLVSFNVYVFLQPVILFSCNKWFKNALKSDFFRLVSTMGCKMQMMTNHVGPSESDHKRQDVTKKYFAELDQMWS</sequence>
<feature type="transmembrane region" description="Helical" evidence="1">
    <location>
        <begin position="107"/>
        <end position="125"/>
    </location>
</feature>
<dbReference type="PANTHER" id="PTHR46561">
    <property type="entry name" value="SERPENTINE RECEPTOR, CLASS AB (CLASS A-LIKE)-RELATED"/>
    <property type="match status" value="1"/>
</dbReference>
<dbReference type="WBParaSite" id="nRc.2.0.1.t41882-RA">
    <property type="protein sequence ID" value="nRc.2.0.1.t41882-RA"/>
    <property type="gene ID" value="nRc.2.0.1.g41882"/>
</dbReference>
<keyword evidence="1" id="KW-1133">Transmembrane helix</keyword>
<dbReference type="Gene3D" id="1.20.1070.10">
    <property type="entry name" value="Rhodopsin 7-helix transmembrane proteins"/>
    <property type="match status" value="1"/>
</dbReference>
<protein>
    <submittedName>
        <fullName evidence="3">Uncharacterized protein</fullName>
    </submittedName>
</protein>
<organism evidence="2 3">
    <name type="scientific">Romanomermis culicivorax</name>
    <name type="common">Nematode worm</name>
    <dbReference type="NCBI Taxonomy" id="13658"/>
    <lineage>
        <taxon>Eukaryota</taxon>
        <taxon>Metazoa</taxon>
        <taxon>Ecdysozoa</taxon>
        <taxon>Nematoda</taxon>
        <taxon>Enoplea</taxon>
        <taxon>Dorylaimia</taxon>
        <taxon>Mermithida</taxon>
        <taxon>Mermithoidea</taxon>
        <taxon>Mermithidae</taxon>
        <taxon>Romanomermis</taxon>
    </lineage>
</organism>
<dbReference type="SUPFAM" id="SSF81321">
    <property type="entry name" value="Family A G protein-coupled receptor-like"/>
    <property type="match status" value="1"/>
</dbReference>
<evidence type="ECO:0000256" key="1">
    <source>
        <dbReference type="SAM" id="Phobius"/>
    </source>
</evidence>
<dbReference type="AlphaFoldDB" id="A0A915KUR9"/>
<keyword evidence="2" id="KW-1185">Reference proteome</keyword>
<feature type="transmembrane region" description="Helical" evidence="1">
    <location>
        <begin position="283"/>
        <end position="306"/>
    </location>
</feature>
<proteinExistence type="predicted"/>
<feature type="transmembrane region" description="Helical" evidence="1">
    <location>
        <begin position="146"/>
        <end position="167"/>
    </location>
</feature>
<keyword evidence="1" id="KW-0812">Transmembrane</keyword>
<feature type="transmembrane region" description="Helical" evidence="1">
    <location>
        <begin position="64"/>
        <end position="87"/>
    </location>
</feature>
<feature type="transmembrane region" description="Helical" evidence="1">
    <location>
        <begin position="249"/>
        <end position="271"/>
    </location>
</feature>